<dbReference type="Proteomes" id="UP000528322">
    <property type="component" value="Unassembled WGS sequence"/>
</dbReference>
<sequence>MKRIDVSYLSTLVQQAQSSSLLRHIETFTSSRDHTIRRFLHALEPGSYLRPVSLSTVDKVLLCLQGKVLVATFTEEQLFDEVVALGADLPSRGLEISAGTCHCMVALESASVLYESHYGNLESPVEAPWAPEDEDESSARHFRHKVILAHSKEGVLGELLSHGLMERYFEHKTLTRTSLEAAEALGVDVGQIAKSIVLMSDDGEAVIVVLAGDRRVDLGKVRHALGKKFRIATPEQTLATTGYLVGSVSPFAILEPSSIYIDVSLRGFSEIYPAAGSTNNGFRTTFRELTDILGFPRCDFAKEVVAAL</sequence>
<dbReference type="SUPFAM" id="SSF55826">
    <property type="entry name" value="YbaK/ProRS associated domain"/>
    <property type="match status" value="1"/>
</dbReference>
<organism evidence="3 4">
    <name type="scientific">Desulfurispira natronophila</name>
    <dbReference type="NCBI Taxonomy" id="682562"/>
    <lineage>
        <taxon>Bacteria</taxon>
        <taxon>Pseudomonadati</taxon>
        <taxon>Chrysiogenota</taxon>
        <taxon>Chrysiogenia</taxon>
        <taxon>Chrysiogenales</taxon>
        <taxon>Chrysiogenaceae</taxon>
        <taxon>Desulfurispira</taxon>
    </lineage>
</organism>
<keyword evidence="4" id="KW-1185">Reference proteome</keyword>
<evidence type="ECO:0000259" key="1">
    <source>
        <dbReference type="Pfam" id="PF04073"/>
    </source>
</evidence>
<dbReference type="AlphaFoldDB" id="A0A7W7Y551"/>
<protein>
    <submittedName>
        <fullName evidence="3">Cupin fold WbuC family metalloprotein</fullName>
    </submittedName>
</protein>
<dbReference type="InterPro" id="IPR027565">
    <property type="entry name" value="Cupin_WbuC"/>
</dbReference>
<reference evidence="3 4" key="1">
    <citation type="submission" date="2020-08" db="EMBL/GenBank/DDBJ databases">
        <title>Genomic Encyclopedia of Type Strains, Phase IV (KMG-IV): sequencing the most valuable type-strain genomes for metagenomic binning, comparative biology and taxonomic classification.</title>
        <authorList>
            <person name="Goeker M."/>
        </authorList>
    </citation>
    <scope>NUCLEOTIDE SEQUENCE [LARGE SCALE GENOMIC DNA]</scope>
    <source>
        <strain evidence="3 4">DSM 22071</strain>
    </source>
</reference>
<dbReference type="CDD" id="cd04333">
    <property type="entry name" value="ProX_deacylase"/>
    <property type="match status" value="1"/>
</dbReference>
<dbReference type="InterPro" id="IPR036754">
    <property type="entry name" value="YbaK/aa-tRNA-synt-asso_dom_sf"/>
</dbReference>
<feature type="domain" description="YbaK/aminoacyl-tRNA synthetase-associated" evidence="1">
    <location>
        <begin position="175"/>
        <end position="291"/>
    </location>
</feature>
<dbReference type="PANTHER" id="PTHR30411:SF1">
    <property type="entry name" value="CYTOPLASMIC PROTEIN"/>
    <property type="match status" value="1"/>
</dbReference>
<dbReference type="EMBL" id="JACHID010000008">
    <property type="protein sequence ID" value="MBB5022177.1"/>
    <property type="molecule type" value="Genomic_DNA"/>
</dbReference>
<dbReference type="GO" id="GO:0002161">
    <property type="term" value="F:aminoacyl-tRNA deacylase activity"/>
    <property type="evidence" value="ECO:0007669"/>
    <property type="project" value="InterPro"/>
</dbReference>
<dbReference type="RefSeq" id="WP_183732220.1">
    <property type="nucleotide sequence ID" value="NZ_JACHID010000008.1"/>
</dbReference>
<comment type="caution">
    <text evidence="3">The sequence shown here is derived from an EMBL/GenBank/DDBJ whole genome shotgun (WGS) entry which is preliminary data.</text>
</comment>
<dbReference type="Pfam" id="PF19480">
    <property type="entry name" value="DUF6016"/>
    <property type="match status" value="1"/>
</dbReference>
<evidence type="ECO:0000313" key="3">
    <source>
        <dbReference type="EMBL" id="MBB5022177.1"/>
    </source>
</evidence>
<dbReference type="NCBIfam" id="TIGR04366">
    <property type="entry name" value="cupin_WbuC"/>
    <property type="match status" value="1"/>
</dbReference>
<dbReference type="InterPro" id="IPR046058">
    <property type="entry name" value="WbuC_cupin"/>
</dbReference>
<gene>
    <name evidence="3" type="ORF">HNR37_001505</name>
</gene>
<evidence type="ECO:0000259" key="2">
    <source>
        <dbReference type="Pfam" id="PF19480"/>
    </source>
</evidence>
<dbReference type="Gene3D" id="3.90.960.10">
    <property type="entry name" value="YbaK/aminoacyl-tRNA synthetase-associated domain"/>
    <property type="match status" value="1"/>
</dbReference>
<feature type="domain" description="Cupin fold metalloprotein WbuC cupin" evidence="2">
    <location>
        <begin position="4"/>
        <end position="77"/>
    </location>
</feature>
<proteinExistence type="predicted"/>
<evidence type="ECO:0000313" key="4">
    <source>
        <dbReference type="Proteomes" id="UP000528322"/>
    </source>
</evidence>
<accession>A0A7W7Y551</accession>
<dbReference type="Pfam" id="PF04073">
    <property type="entry name" value="tRNA_edit"/>
    <property type="match status" value="1"/>
</dbReference>
<name>A0A7W7Y551_9BACT</name>
<dbReference type="InterPro" id="IPR007214">
    <property type="entry name" value="YbaK/aa-tRNA-synth-assoc-dom"/>
</dbReference>
<dbReference type="PANTHER" id="PTHR30411">
    <property type="entry name" value="CYTOPLASMIC PROTEIN"/>
    <property type="match status" value="1"/>
</dbReference>